<dbReference type="EMBL" id="JAFEJT020000046">
    <property type="protein sequence ID" value="MCH9276605.1"/>
    <property type="molecule type" value="Genomic_DNA"/>
</dbReference>
<organism evidence="1 2">
    <name type="scientific">Bifidobacterium amazonense</name>
    <dbReference type="NCBI Taxonomy" id="2809027"/>
    <lineage>
        <taxon>Bacteria</taxon>
        <taxon>Bacillati</taxon>
        <taxon>Actinomycetota</taxon>
        <taxon>Actinomycetes</taxon>
        <taxon>Bifidobacteriales</taxon>
        <taxon>Bifidobacteriaceae</taxon>
        <taxon>Bifidobacterium</taxon>
    </lineage>
</organism>
<evidence type="ECO:0000313" key="1">
    <source>
        <dbReference type="EMBL" id="MCH9276605.1"/>
    </source>
</evidence>
<dbReference type="Proteomes" id="UP000710815">
    <property type="component" value="Unassembled WGS sequence"/>
</dbReference>
<name>A0ABS9VXR1_9BIFI</name>
<feature type="non-terminal residue" evidence="1">
    <location>
        <position position="141"/>
    </location>
</feature>
<comment type="caution">
    <text evidence="1">The sequence shown here is derived from an EMBL/GenBank/DDBJ whole genome shotgun (WGS) entry which is preliminary data.</text>
</comment>
<keyword evidence="2" id="KW-1185">Reference proteome</keyword>
<sequence>MGYALLAACCTMIAVCLLDDGSRDPAGIGVRARRSVDNDGIVSMPLVLALLTVAVRQGSSIPGALDAVGEAMGGAAGNGLRRAAVSLRSGIGWHHAWLAARAVAEHIADGGDAVGIGSASGGRACDAAEAVGPIGGKGGKG</sequence>
<accession>A0ABS9VXR1</accession>
<gene>
    <name evidence="1" type="ORF">JS533_010050</name>
</gene>
<protein>
    <submittedName>
        <fullName evidence="1">Uncharacterized protein</fullName>
    </submittedName>
</protein>
<proteinExistence type="predicted"/>
<evidence type="ECO:0000313" key="2">
    <source>
        <dbReference type="Proteomes" id="UP000710815"/>
    </source>
</evidence>
<reference evidence="1 2" key="1">
    <citation type="journal article" date="2021" name="Environ. Microbiol.">
        <title>Genetic insights into the dark matter of the mammalian gut microbiota through targeted genome reconstruction.</title>
        <authorList>
            <person name="Lugli G.A."/>
            <person name="Alessandri G."/>
            <person name="Milani C."/>
            <person name="Viappiani A."/>
            <person name="Fontana F."/>
            <person name="Tarracchini C."/>
            <person name="Mancabelli L."/>
            <person name="Argentini C."/>
            <person name="Ruiz L."/>
            <person name="Margolles A."/>
            <person name="van Sinderen D."/>
            <person name="Turroni F."/>
            <person name="Ventura M."/>
        </authorList>
    </citation>
    <scope>NUCLEOTIDE SEQUENCE [LARGE SCALE GENOMIC DNA]</scope>
    <source>
        <strain evidence="1 2">MA1</strain>
    </source>
</reference>
<reference evidence="1 2" key="2">
    <citation type="journal article" date="2021" name="Syst. Appl. Microbiol.">
        <title>Phylogenetic classification of ten novel species belonging to the genus Bifidobacterium comprising B. phasiani sp. nov., B. pongonis sp. nov., B. saguinibicoloris sp. nov., B. colobi sp. nov., B. simiiventris sp. nov., B. santillanense sp. nov., B. miconis sp. nov., B. amazonense sp. nov., B. pluvialisilvae sp. nov., and B. miconisargentati sp. nov.</title>
        <authorList>
            <person name="Lugli G.A."/>
            <person name="Calvete-Torre I."/>
            <person name="Alessandri G."/>
            <person name="Milani C."/>
            <person name="Turroni F."/>
            <person name="Laiolo P."/>
            <person name="Ossiprandi M.C."/>
            <person name="Margolles A."/>
            <person name="Ruiz L."/>
            <person name="Ventura M."/>
        </authorList>
    </citation>
    <scope>NUCLEOTIDE SEQUENCE [LARGE SCALE GENOMIC DNA]</scope>
    <source>
        <strain evidence="1 2">MA1</strain>
    </source>
</reference>